<name>A0A255E0P6_9ACTN</name>
<dbReference type="AlphaFoldDB" id="A0A255E0P6"/>
<proteinExistence type="predicted"/>
<protein>
    <recommendedName>
        <fullName evidence="2">PRC-barrel domain-containing protein</fullName>
    </recommendedName>
</protein>
<gene>
    <name evidence="3" type="ORF">CGZ92_11675</name>
</gene>
<dbReference type="Proteomes" id="UP000216533">
    <property type="component" value="Unassembled WGS sequence"/>
</dbReference>
<dbReference type="InterPro" id="IPR011033">
    <property type="entry name" value="PRC_barrel-like_sf"/>
</dbReference>
<dbReference type="EMBL" id="NMVI01000026">
    <property type="protein sequence ID" value="OYN85114.1"/>
    <property type="molecule type" value="Genomic_DNA"/>
</dbReference>
<evidence type="ECO:0000256" key="1">
    <source>
        <dbReference type="SAM" id="MobiDB-lite"/>
    </source>
</evidence>
<feature type="domain" description="PRC-barrel" evidence="2">
    <location>
        <begin position="62"/>
        <end position="114"/>
    </location>
</feature>
<feature type="compositionally biased region" description="Basic and acidic residues" evidence="1">
    <location>
        <begin position="16"/>
        <end position="27"/>
    </location>
</feature>
<dbReference type="SUPFAM" id="SSF50346">
    <property type="entry name" value="PRC-barrel domain"/>
    <property type="match status" value="1"/>
</dbReference>
<dbReference type="GO" id="GO:0030077">
    <property type="term" value="C:plasma membrane light-harvesting complex"/>
    <property type="evidence" value="ECO:0007669"/>
    <property type="project" value="InterPro"/>
</dbReference>
<sequence length="158" mass="16953">MVHLLAAQRTGQLCGPRRERVGYREPVESGQPEQLDQATLRPHRDQHGVDLDEVATQLVAARGRPVVDADGAVLGTVGQLYTDYRGRAQWLAIKSGPIGSEERLVPAAGVDLSEGVRVAVTAAEVRRAGDLSLGPILDASQVKDLRHHYGVEAPPGQI</sequence>
<dbReference type="InterPro" id="IPR027275">
    <property type="entry name" value="PRC-brl_dom"/>
</dbReference>
<evidence type="ECO:0000313" key="3">
    <source>
        <dbReference type="EMBL" id="OYN85114.1"/>
    </source>
</evidence>
<dbReference type="InterPro" id="IPR014747">
    <property type="entry name" value="Bac_photo_RC_H_C"/>
</dbReference>
<dbReference type="Pfam" id="PF05239">
    <property type="entry name" value="PRC"/>
    <property type="match status" value="1"/>
</dbReference>
<evidence type="ECO:0000259" key="2">
    <source>
        <dbReference type="Pfam" id="PF05239"/>
    </source>
</evidence>
<dbReference type="GO" id="GO:0019684">
    <property type="term" value="P:photosynthesis, light reaction"/>
    <property type="evidence" value="ECO:0007669"/>
    <property type="project" value="InterPro"/>
</dbReference>
<evidence type="ECO:0000313" key="4">
    <source>
        <dbReference type="Proteomes" id="UP000216533"/>
    </source>
</evidence>
<dbReference type="Gene3D" id="3.90.50.10">
    <property type="entry name" value="Photosynthetic Reaction Center, subunit H, domain 2"/>
    <property type="match status" value="1"/>
</dbReference>
<comment type="caution">
    <text evidence="3">The sequence shown here is derived from an EMBL/GenBank/DDBJ whole genome shotgun (WGS) entry which is preliminary data.</text>
</comment>
<accession>A0A255E0P6</accession>
<organism evidence="3 4">
    <name type="scientific">Parenemella sanctibonifatiensis</name>
    <dbReference type="NCBI Taxonomy" id="2016505"/>
    <lineage>
        <taxon>Bacteria</taxon>
        <taxon>Bacillati</taxon>
        <taxon>Actinomycetota</taxon>
        <taxon>Actinomycetes</taxon>
        <taxon>Propionibacteriales</taxon>
        <taxon>Propionibacteriaceae</taxon>
        <taxon>Parenemella</taxon>
    </lineage>
</organism>
<reference evidence="3 4" key="1">
    <citation type="submission" date="2017-07" db="EMBL/GenBank/DDBJ databases">
        <title>Draft whole genome sequences of clinical Proprionibacteriaceae strains.</title>
        <authorList>
            <person name="Bernier A.-M."/>
            <person name="Bernard K."/>
            <person name="Domingo M.-C."/>
        </authorList>
    </citation>
    <scope>NUCLEOTIDE SEQUENCE [LARGE SCALE GENOMIC DNA]</scope>
    <source>
        <strain evidence="3 4">NML 160184</strain>
    </source>
</reference>
<feature type="region of interest" description="Disordered" evidence="1">
    <location>
        <begin position="16"/>
        <end position="42"/>
    </location>
</feature>